<sequence length="123" mass="12789">MASRCSRIFQKSSISTLKSAISKSASSSLNRSATSTTTNSRPSLSSKPVPSPSPILSLQVTGGVGMRGVHAAAAQCGGEGEVDVVPELIVFELSGSFSGYTLLHFSRSLVIGIFILPELYAVL</sequence>
<feature type="region of interest" description="Disordered" evidence="1">
    <location>
        <begin position="21"/>
        <end position="55"/>
    </location>
</feature>
<evidence type="ECO:0000256" key="1">
    <source>
        <dbReference type="SAM" id="MobiDB-lite"/>
    </source>
</evidence>
<reference evidence="2 3" key="1">
    <citation type="journal article" date="2021" name="Comput. Struct. Biotechnol. J.">
        <title>De novo genome assembly of the potent medicinal plant Rehmannia glutinosa using nanopore technology.</title>
        <authorList>
            <person name="Ma L."/>
            <person name="Dong C."/>
            <person name="Song C."/>
            <person name="Wang X."/>
            <person name="Zheng X."/>
            <person name="Niu Y."/>
            <person name="Chen S."/>
            <person name="Feng W."/>
        </authorList>
    </citation>
    <scope>NUCLEOTIDE SEQUENCE [LARGE SCALE GENOMIC DNA]</scope>
    <source>
        <strain evidence="2">DH-2019</strain>
    </source>
</reference>
<evidence type="ECO:0000313" key="2">
    <source>
        <dbReference type="EMBL" id="KAK6137706.1"/>
    </source>
</evidence>
<name>A0ABR0VR23_REHGL</name>
<dbReference type="Proteomes" id="UP001318860">
    <property type="component" value="Unassembled WGS sequence"/>
</dbReference>
<organism evidence="2 3">
    <name type="scientific">Rehmannia glutinosa</name>
    <name type="common">Chinese foxglove</name>
    <dbReference type="NCBI Taxonomy" id="99300"/>
    <lineage>
        <taxon>Eukaryota</taxon>
        <taxon>Viridiplantae</taxon>
        <taxon>Streptophyta</taxon>
        <taxon>Embryophyta</taxon>
        <taxon>Tracheophyta</taxon>
        <taxon>Spermatophyta</taxon>
        <taxon>Magnoliopsida</taxon>
        <taxon>eudicotyledons</taxon>
        <taxon>Gunneridae</taxon>
        <taxon>Pentapetalae</taxon>
        <taxon>asterids</taxon>
        <taxon>lamiids</taxon>
        <taxon>Lamiales</taxon>
        <taxon>Orobanchaceae</taxon>
        <taxon>Rehmannieae</taxon>
        <taxon>Rehmannia</taxon>
    </lineage>
</organism>
<dbReference type="EMBL" id="JABTTQ020000821">
    <property type="protein sequence ID" value="KAK6137706.1"/>
    <property type="molecule type" value="Genomic_DNA"/>
</dbReference>
<comment type="caution">
    <text evidence="2">The sequence shown here is derived from an EMBL/GenBank/DDBJ whole genome shotgun (WGS) entry which is preliminary data.</text>
</comment>
<proteinExistence type="predicted"/>
<accession>A0ABR0VR23</accession>
<keyword evidence="3" id="KW-1185">Reference proteome</keyword>
<gene>
    <name evidence="2" type="ORF">DH2020_028541</name>
</gene>
<protein>
    <submittedName>
        <fullName evidence="2">Uncharacterized protein</fullName>
    </submittedName>
</protein>
<evidence type="ECO:0000313" key="3">
    <source>
        <dbReference type="Proteomes" id="UP001318860"/>
    </source>
</evidence>